<evidence type="ECO:0000313" key="1">
    <source>
        <dbReference type="EMBL" id="VEU76232.1"/>
    </source>
</evidence>
<dbReference type="EMBL" id="LR215039">
    <property type="protein sequence ID" value="VEU76232.1"/>
    <property type="molecule type" value="Genomic_DNA"/>
</dbReference>
<reference evidence="1 2" key="1">
    <citation type="submission" date="2019-01" db="EMBL/GenBank/DDBJ databases">
        <authorList>
            <consortium name="Pathogen Informatics"/>
        </authorList>
    </citation>
    <scope>NUCLEOTIDE SEQUENCE [LARGE SCALE GENOMIC DNA]</scope>
    <source>
        <strain evidence="1 2">NCTC10179</strain>
    </source>
</reference>
<keyword evidence="2" id="KW-1185">Reference proteome</keyword>
<dbReference type="REBASE" id="298655">
    <property type="entry name" value="M.Mco10179ORF404P"/>
</dbReference>
<dbReference type="Proteomes" id="UP000289497">
    <property type="component" value="Chromosome"/>
</dbReference>
<organism evidence="1 2">
    <name type="scientific">Mycoplasmopsis columboralis</name>
    <dbReference type="NCBI Taxonomy" id="171282"/>
    <lineage>
        <taxon>Bacteria</taxon>
        <taxon>Bacillati</taxon>
        <taxon>Mycoplasmatota</taxon>
        <taxon>Mycoplasmoidales</taxon>
        <taxon>Metamycoplasmataceae</taxon>
        <taxon>Mycoplasmopsis</taxon>
    </lineage>
</organism>
<sequence length="60" mass="6879">MGFSDQDYQKLKPFIKQGILNKECLYRFAGNSIDINPLNSVFQAIVDIERLNKTNKKGSE</sequence>
<dbReference type="KEGG" id="mcou:NCTC10179_00405"/>
<name>A0A449B6P6_9BACT</name>
<protein>
    <recommendedName>
        <fullName evidence="3">DNA (cytosine-5-)-methyltransferase</fullName>
    </recommendedName>
</protein>
<dbReference type="InterPro" id="IPR029063">
    <property type="entry name" value="SAM-dependent_MTases_sf"/>
</dbReference>
<evidence type="ECO:0000313" key="2">
    <source>
        <dbReference type="Proteomes" id="UP000289497"/>
    </source>
</evidence>
<accession>A0A449B6P6</accession>
<gene>
    <name evidence="1" type="ORF">NCTC10179_00405</name>
</gene>
<proteinExistence type="predicted"/>
<dbReference type="Gene3D" id="3.40.50.150">
    <property type="entry name" value="Vaccinia Virus protein VP39"/>
    <property type="match status" value="1"/>
</dbReference>
<dbReference type="AlphaFoldDB" id="A0A449B6P6"/>
<evidence type="ECO:0008006" key="3">
    <source>
        <dbReference type="Google" id="ProtNLM"/>
    </source>
</evidence>